<evidence type="ECO:0000313" key="5">
    <source>
        <dbReference type="EMBL" id="KAE9214134.1"/>
    </source>
</evidence>
<evidence type="ECO:0000313" key="2">
    <source>
        <dbReference type="EMBL" id="KAE9109163.1"/>
    </source>
</evidence>
<reference evidence="8 9" key="1">
    <citation type="submission" date="2018-08" db="EMBL/GenBank/DDBJ databases">
        <title>Genomic investigation of the strawberry pathogen Phytophthora fragariae indicates pathogenicity is determined by transcriptional variation in three key races.</title>
        <authorList>
            <person name="Adams T.M."/>
            <person name="Armitage A.D."/>
            <person name="Sobczyk M.K."/>
            <person name="Bates H.J."/>
            <person name="Dunwell J.M."/>
            <person name="Nellist C.F."/>
            <person name="Harrison R.J."/>
        </authorList>
    </citation>
    <scope>NUCLEOTIDE SEQUENCE [LARGE SCALE GENOMIC DNA]</scope>
    <source>
        <strain evidence="7 10">A4</strain>
        <strain evidence="6 11">BC-1</strain>
        <strain evidence="5 14">BC-23</strain>
        <strain evidence="4 9">NOV-27</strain>
        <strain evidence="3 12">NOV-5</strain>
        <strain evidence="2 13">NOV-71</strain>
        <strain evidence="1 8">NOV-9</strain>
    </source>
</reference>
<name>A0A6A3XML8_9STRA</name>
<evidence type="ECO:0000313" key="6">
    <source>
        <dbReference type="EMBL" id="KAE9223598.1"/>
    </source>
</evidence>
<dbReference type="Proteomes" id="UP000429523">
    <property type="component" value="Unassembled WGS sequence"/>
</dbReference>
<evidence type="ECO:0000313" key="3">
    <source>
        <dbReference type="EMBL" id="KAE9142174.1"/>
    </source>
</evidence>
<dbReference type="EMBL" id="QXGC01000997">
    <property type="protein sequence ID" value="KAE9214134.1"/>
    <property type="molecule type" value="Genomic_DNA"/>
</dbReference>
<evidence type="ECO:0000313" key="9">
    <source>
        <dbReference type="Proteomes" id="UP000433483"/>
    </source>
</evidence>
<dbReference type="Proteomes" id="UP000440732">
    <property type="component" value="Unassembled WGS sequence"/>
</dbReference>
<dbReference type="EMBL" id="QXGB01000748">
    <property type="protein sequence ID" value="KAE9205271.1"/>
    <property type="molecule type" value="Genomic_DNA"/>
</dbReference>
<evidence type="ECO:0000313" key="13">
    <source>
        <dbReference type="Proteomes" id="UP000441208"/>
    </source>
</evidence>
<protein>
    <submittedName>
        <fullName evidence="4">Uncharacterized protein</fullName>
    </submittedName>
</protein>
<dbReference type="AlphaFoldDB" id="A0A6A3XML8"/>
<dbReference type="EMBL" id="QXGF01000827">
    <property type="protein sequence ID" value="KAE8935217.1"/>
    <property type="molecule type" value="Genomic_DNA"/>
</dbReference>
<gene>
    <name evidence="7" type="ORF">PF001_g13033</name>
    <name evidence="6" type="ORF">PF002_g14920</name>
    <name evidence="5" type="ORF">PF004_g15129</name>
    <name evidence="4" type="ORF">PF005_g13462</name>
    <name evidence="3" type="ORF">PF006_g12691</name>
    <name evidence="2" type="ORF">PF007_g12349</name>
    <name evidence="1" type="ORF">PF009_g14820</name>
</gene>
<comment type="caution">
    <text evidence="4">The sequence shown here is derived from an EMBL/GenBank/DDBJ whole genome shotgun (WGS) entry which is preliminary data.</text>
</comment>
<dbReference type="Proteomes" id="UP000441208">
    <property type="component" value="Unassembled WGS sequence"/>
</dbReference>
<keyword evidence="9" id="KW-1185">Reference proteome</keyword>
<evidence type="ECO:0000313" key="14">
    <source>
        <dbReference type="Proteomes" id="UP000476176"/>
    </source>
</evidence>
<evidence type="ECO:0000313" key="10">
    <source>
        <dbReference type="Proteomes" id="UP000437068"/>
    </source>
</evidence>
<accession>A0A6A3XML8</accession>
<evidence type="ECO:0000313" key="11">
    <source>
        <dbReference type="Proteomes" id="UP000440367"/>
    </source>
</evidence>
<proteinExistence type="predicted"/>
<evidence type="ECO:0000313" key="7">
    <source>
        <dbReference type="EMBL" id="KAE9304511.1"/>
    </source>
</evidence>
<dbReference type="Proteomes" id="UP000437068">
    <property type="component" value="Unassembled WGS sequence"/>
</dbReference>
<dbReference type="EMBL" id="QXGA01000725">
    <property type="protein sequence ID" value="KAE9142174.1"/>
    <property type="molecule type" value="Genomic_DNA"/>
</dbReference>
<dbReference type="Proteomes" id="UP000433483">
    <property type="component" value="Unassembled WGS sequence"/>
</dbReference>
<dbReference type="Proteomes" id="UP000440367">
    <property type="component" value="Unassembled WGS sequence"/>
</dbReference>
<dbReference type="EMBL" id="QXFZ01000647">
    <property type="protein sequence ID" value="KAE9109163.1"/>
    <property type="molecule type" value="Genomic_DNA"/>
</dbReference>
<dbReference type="EMBL" id="QXGD01000816">
    <property type="protein sequence ID" value="KAE9223598.1"/>
    <property type="molecule type" value="Genomic_DNA"/>
</dbReference>
<evidence type="ECO:0000313" key="8">
    <source>
        <dbReference type="Proteomes" id="UP000429523"/>
    </source>
</evidence>
<dbReference type="Proteomes" id="UP000476176">
    <property type="component" value="Unassembled WGS sequence"/>
</dbReference>
<sequence>MFLDQLTDFHVELCTGNVTVGGWLLALALVAP</sequence>
<evidence type="ECO:0000313" key="1">
    <source>
        <dbReference type="EMBL" id="KAE8935217.1"/>
    </source>
</evidence>
<evidence type="ECO:0000313" key="4">
    <source>
        <dbReference type="EMBL" id="KAE9205271.1"/>
    </source>
</evidence>
<dbReference type="EMBL" id="QXGE01000749">
    <property type="protein sequence ID" value="KAE9304511.1"/>
    <property type="molecule type" value="Genomic_DNA"/>
</dbReference>
<evidence type="ECO:0000313" key="12">
    <source>
        <dbReference type="Proteomes" id="UP000440732"/>
    </source>
</evidence>
<organism evidence="4 9">
    <name type="scientific">Phytophthora fragariae</name>
    <dbReference type="NCBI Taxonomy" id="53985"/>
    <lineage>
        <taxon>Eukaryota</taxon>
        <taxon>Sar</taxon>
        <taxon>Stramenopiles</taxon>
        <taxon>Oomycota</taxon>
        <taxon>Peronosporomycetes</taxon>
        <taxon>Peronosporales</taxon>
        <taxon>Peronosporaceae</taxon>
        <taxon>Phytophthora</taxon>
    </lineage>
</organism>